<evidence type="ECO:0000259" key="1">
    <source>
        <dbReference type="PROSITE" id="PS50878"/>
    </source>
</evidence>
<keyword evidence="3" id="KW-1185">Reference proteome</keyword>
<reference evidence="2" key="1">
    <citation type="submission" date="2023-10" db="EMBL/GenBank/DDBJ databases">
        <title>Genome assemblies of two species of porcelain crab, Petrolisthes cinctipes and Petrolisthes manimaculis (Anomura: Porcellanidae).</title>
        <authorList>
            <person name="Angst P."/>
        </authorList>
    </citation>
    <scope>NUCLEOTIDE SEQUENCE</scope>
    <source>
        <strain evidence="2">PB745_01</strain>
        <tissue evidence="2">Gill</tissue>
    </source>
</reference>
<dbReference type="EMBL" id="JAWQEG010001523">
    <property type="protein sequence ID" value="KAK3878825.1"/>
    <property type="molecule type" value="Genomic_DNA"/>
</dbReference>
<evidence type="ECO:0000313" key="3">
    <source>
        <dbReference type="Proteomes" id="UP001286313"/>
    </source>
</evidence>
<dbReference type="AlphaFoldDB" id="A0AAE1FSK5"/>
<dbReference type="PANTHER" id="PTHR33332">
    <property type="entry name" value="REVERSE TRANSCRIPTASE DOMAIN-CONTAINING PROTEIN"/>
    <property type="match status" value="1"/>
</dbReference>
<organism evidence="2 3">
    <name type="scientific">Petrolisthes cinctipes</name>
    <name type="common">Flat porcelain crab</name>
    <dbReference type="NCBI Taxonomy" id="88211"/>
    <lineage>
        <taxon>Eukaryota</taxon>
        <taxon>Metazoa</taxon>
        <taxon>Ecdysozoa</taxon>
        <taxon>Arthropoda</taxon>
        <taxon>Crustacea</taxon>
        <taxon>Multicrustacea</taxon>
        <taxon>Malacostraca</taxon>
        <taxon>Eumalacostraca</taxon>
        <taxon>Eucarida</taxon>
        <taxon>Decapoda</taxon>
        <taxon>Pleocyemata</taxon>
        <taxon>Anomura</taxon>
        <taxon>Galatheoidea</taxon>
        <taxon>Porcellanidae</taxon>
        <taxon>Petrolisthes</taxon>
    </lineage>
</organism>
<feature type="domain" description="Reverse transcriptase" evidence="1">
    <location>
        <begin position="133"/>
        <end position="371"/>
    </location>
</feature>
<accession>A0AAE1FSK5</accession>
<name>A0AAE1FSK5_PETCI</name>
<dbReference type="InterPro" id="IPR000477">
    <property type="entry name" value="RT_dom"/>
</dbReference>
<dbReference type="Pfam" id="PF00078">
    <property type="entry name" value="RVT_1"/>
    <property type="match status" value="1"/>
</dbReference>
<dbReference type="PROSITE" id="PS50878">
    <property type="entry name" value="RT_POL"/>
    <property type="match status" value="1"/>
</dbReference>
<evidence type="ECO:0000313" key="2">
    <source>
        <dbReference type="EMBL" id="KAK3878825.1"/>
    </source>
</evidence>
<sequence length="455" mass="50450">MPKSVDAQHDTILSQLLEACITHVTQRSSSSNTTTIPRDRHPQAIINIIKDQYETVFSTLLPSKVIHDKTSFFNSPIEREEQLLDVNITSHDITNAIKTLKTNSAAGPDLLPAILLKQCALEVSLPLLTFYRESLAFGVVPRLLRSARITPIYKGGSKESSNQLNKGQHGFRWGQSCLSQLLVHHGKIVSALDSNTMLDVIYLDFAKVFDDVDHEVLLHKLRYLGISGRLGFWISEFLTNRTQFVAVGGACSDVSSVVSDIPQGSVLGPLLFLIHIHDIDHEITHSTGTSFADDARISRTINNQDDAVLLQKDLDTIYKWAATNNMAFNHTKLENLTYNTNPSAQPTTSNTALDGSPITNPSKVQDLGVCFSSDAIFSAHIATTAKKVHSQLETFKATLDRFLRTLPDEPPMPHNHFLSSTNSIVDWLAIQCADGRFTYHEAATHRDLEAEQHCC</sequence>
<comment type="caution">
    <text evidence="2">The sequence shown here is derived from an EMBL/GenBank/DDBJ whole genome shotgun (WGS) entry which is preliminary data.</text>
</comment>
<dbReference type="Proteomes" id="UP001286313">
    <property type="component" value="Unassembled WGS sequence"/>
</dbReference>
<gene>
    <name evidence="2" type="ORF">Pcinc_016635</name>
</gene>
<proteinExistence type="predicted"/>
<protein>
    <recommendedName>
        <fullName evidence="1">Reverse transcriptase domain-containing protein</fullName>
    </recommendedName>
</protein>